<proteinExistence type="predicted"/>
<feature type="domain" description="N-acetyltransferase" evidence="6">
    <location>
        <begin position="1"/>
        <end position="171"/>
    </location>
</feature>
<accession>A0A346XSA3</accession>
<evidence type="ECO:0000256" key="3">
    <source>
        <dbReference type="ARBA" id="ARBA00020586"/>
    </source>
</evidence>
<sequence>MEFRPLTDDDLPMLHRWLNDPAVVRWWEDTDVSWLGVVRECGSTNTDPVEHWVAVHDGVDIGWIQTYAAADFDDEDETRHWFRLGVRRTAAGIDYLIGPSTGRHRGLGTLMINTFVTDIVFGRHPEWTEVCASPLTANVASWRALEKAGFTTRGTFFDEHGPARLMVRQRP</sequence>
<dbReference type="RefSeq" id="WP_114589954.1">
    <property type="nucleotide sequence ID" value="NZ_CP031165.1"/>
</dbReference>
<dbReference type="GO" id="GO:0046677">
    <property type="term" value="P:response to antibiotic"/>
    <property type="evidence" value="ECO:0007669"/>
    <property type="project" value="UniProtKB-KW"/>
</dbReference>
<evidence type="ECO:0000256" key="5">
    <source>
        <dbReference type="ARBA" id="ARBA00031122"/>
    </source>
</evidence>
<dbReference type="Pfam" id="PF13523">
    <property type="entry name" value="Acetyltransf_8"/>
    <property type="match status" value="1"/>
</dbReference>
<dbReference type="EMBL" id="CP031165">
    <property type="protein sequence ID" value="AXV05100.1"/>
    <property type="molecule type" value="Genomic_DNA"/>
</dbReference>
<keyword evidence="7" id="KW-0808">Transferase</keyword>
<keyword evidence="8" id="KW-1185">Reference proteome</keyword>
<organism evidence="7 8">
    <name type="scientific">Euzebya pacifica</name>
    <dbReference type="NCBI Taxonomy" id="1608957"/>
    <lineage>
        <taxon>Bacteria</taxon>
        <taxon>Bacillati</taxon>
        <taxon>Actinomycetota</taxon>
        <taxon>Nitriliruptoria</taxon>
        <taxon>Euzebyales</taxon>
    </lineage>
</organism>
<dbReference type="GO" id="GO:0019290">
    <property type="term" value="P:siderophore biosynthetic process"/>
    <property type="evidence" value="ECO:0007669"/>
    <property type="project" value="InterPro"/>
</dbReference>
<evidence type="ECO:0000256" key="1">
    <source>
        <dbReference type="ARBA" id="ARBA00003818"/>
    </source>
</evidence>
<evidence type="ECO:0000256" key="4">
    <source>
        <dbReference type="ARBA" id="ARBA00023251"/>
    </source>
</evidence>
<dbReference type="SMART" id="SM01006">
    <property type="entry name" value="AlcB"/>
    <property type="match status" value="1"/>
</dbReference>
<dbReference type="Proteomes" id="UP000264006">
    <property type="component" value="Chromosome"/>
</dbReference>
<dbReference type="GO" id="GO:0016410">
    <property type="term" value="F:N-acyltransferase activity"/>
    <property type="evidence" value="ECO:0007669"/>
    <property type="project" value="TreeGrafter"/>
</dbReference>
<dbReference type="Gene3D" id="3.40.630.30">
    <property type="match status" value="1"/>
</dbReference>
<dbReference type="SUPFAM" id="SSF55729">
    <property type="entry name" value="Acyl-CoA N-acyltransferases (Nat)"/>
    <property type="match status" value="1"/>
</dbReference>
<gene>
    <name evidence="7" type="ORF">DVS28_a0393</name>
</gene>
<reference evidence="7 8" key="1">
    <citation type="submission" date="2018-09" db="EMBL/GenBank/DDBJ databases">
        <title>Complete genome sequence of Euzebya sp. DY32-46 isolated from seawater of Pacific Ocean.</title>
        <authorList>
            <person name="Xu L."/>
            <person name="Wu Y.-H."/>
            <person name="Xu X.-W."/>
        </authorList>
    </citation>
    <scope>NUCLEOTIDE SEQUENCE [LARGE SCALE GENOMIC DNA]</scope>
    <source>
        <strain evidence="7 8">DY32-46</strain>
    </source>
</reference>
<evidence type="ECO:0000313" key="8">
    <source>
        <dbReference type="Proteomes" id="UP000264006"/>
    </source>
</evidence>
<evidence type="ECO:0000259" key="6">
    <source>
        <dbReference type="PROSITE" id="PS51186"/>
    </source>
</evidence>
<keyword evidence="4" id="KW-0046">Antibiotic resistance</keyword>
<dbReference type="UniPathway" id="UPA00011"/>
<dbReference type="InterPro" id="IPR000182">
    <property type="entry name" value="GNAT_dom"/>
</dbReference>
<dbReference type="KEGG" id="euz:DVS28_a0393"/>
<dbReference type="PANTHER" id="PTHR31438">
    <property type="entry name" value="LYSINE N-ACYLTRANSFERASE C17G9.06C-RELATED"/>
    <property type="match status" value="1"/>
</dbReference>
<comment type="function">
    <text evidence="1">Acyltransferase required for the direct transfer of medium- to long-chain fatty acyl moieties from a carrier protein (MbtL) on to the epsilon-amino group of lysine residue in the mycobactin core.</text>
</comment>
<comment type="pathway">
    <text evidence="2">Siderophore biosynthesis.</text>
</comment>
<evidence type="ECO:0000256" key="2">
    <source>
        <dbReference type="ARBA" id="ARBA00004924"/>
    </source>
</evidence>
<protein>
    <recommendedName>
        <fullName evidence="3">Lysine N-acyltransferase MbtK</fullName>
    </recommendedName>
    <alternativeName>
        <fullName evidence="5">Mycobactin synthase protein K</fullName>
    </alternativeName>
</protein>
<evidence type="ECO:0000313" key="7">
    <source>
        <dbReference type="EMBL" id="AXV05100.1"/>
    </source>
</evidence>
<dbReference type="PANTHER" id="PTHR31438:SF1">
    <property type="entry name" value="LYSINE N-ACYLTRANSFERASE C17G9.06C-RELATED"/>
    <property type="match status" value="1"/>
</dbReference>
<dbReference type="OrthoDB" id="9814648at2"/>
<name>A0A346XSA3_9ACTN</name>
<dbReference type="PROSITE" id="PS51186">
    <property type="entry name" value="GNAT"/>
    <property type="match status" value="1"/>
</dbReference>
<dbReference type="InterPro" id="IPR016181">
    <property type="entry name" value="Acyl_CoA_acyltransferase"/>
</dbReference>
<dbReference type="AlphaFoldDB" id="A0A346XSA3"/>
<dbReference type="InterPro" id="IPR019432">
    <property type="entry name" value="Acyltransferase_MbtK/IucB-like"/>
</dbReference>